<dbReference type="AlphaFoldDB" id="A0A2M8BUQ7"/>
<comment type="caution">
    <text evidence="5">The sequence shown here is derived from an EMBL/GenBank/DDBJ whole genome shotgun (WGS) entry which is preliminary data.</text>
</comment>
<dbReference type="SMART" id="SM00318">
    <property type="entry name" value="SNc"/>
    <property type="match status" value="1"/>
</dbReference>
<protein>
    <recommendedName>
        <fullName evidence="4">TNase-like domain-containing protein</fullName>
    </recommendedName>
</protein>
<dbReference type="GO" id="GO:0004519">
    <property type="term" value="F:endonuclease activity"/>
    <property type="evidence" value="ECO:0007669"/>
    <property type="project" value="UniProtKB-KW"/>
</dbReference>
<dbReference type="PANTHER" id="PTHR12302">
    <property type="entry name" value="EBNA2 BINDING PROTEIN P100"/>
    <property type="match status" value="1"/>
</dbReference>
<sequence>DCFATEAKQKVESLLNGKEVVLVKDVSETDKYGRLLRYVYLGDEMINDTLVKEGYARISTFPPDVKFKDQFLTSERQAREAQVGLWQACK</sequence>
<keyword evidence="3" id="KW-0378">Hydrolase</keyword>
<keyword evidence="1" id="KW-0540">Nuclease</keyword>
<dbReference type="Proteomes" id="UP000231196">
    <property type="component" value="Unassembled WGS sequence"/>
</dbReference>
<dbReference type="PANTHER" id="PTHR12302:SF3">
    <property type="entry name" value="SERINE_THREONINE-PROTEIN KINASE 31"/>
    <property type="match status" value="1"/>
</dbReference>
<evidence type="ECO:0000259" key="4">
    <source>
        <dbReference type="PROSITE" id="PS50830"/>
    </source>
</evidence>
<evidence type="ECO:0000256" key="1">
    <source>
        <dbReference type="ARBA" id="ARBA00022722"/>
    </source>
</evidence>
<feature type="domain" description="TNase-like" evidence="4">
    <location>
        <begin position="1"/>
        <end position="88"/>
    </location>
</feature>
<evidence type="ECO:0000256" key="3">
    <source>
        <dbReference type="ARBA" id="ARBA00022801"/>
    </source>
</evidence>
<dbReference type="InterPro" id="IPR016071">
    <property type="entry name" value="Staphylococal_nuclease_OB-fold"/>
</dbReference>
<feature type="non-terminal residue" evidence="5">
    <location>
        <position position="1"/>
    </location>
</feature>
<accession>A0A2M8BUQ7</accession>
<evidence type="ECO:0000313" key="5">
    <source>
        <dbReference type="EMBL" id="PJB47608.1"/>
    </source>
</evidence>
<dbReference type="Pfam" id="PF00565">
    <property type="entry name" value="SNase"/>
    <property type="match status" value="1"/>
</dbReference>
<dbReference type="Gene3D" id="2.40.50.90">
    <property type="match status" value="1"/>
</dbReference>
<dbReference type="PROSITE" id="PS50830">
    <property type="entry name" value="TNASE_3"/>
    <property type="match status" value="1"/>
</dbReference>
<keyword evidence="2" id="KW-0255">Endonuclease</keyword>
<dbReference type="SUPFAM" id="SSF50199">
    <property type="entry name" value="Staphylococcal nuclease"/>
    <property type="match status" value="1"/>
</dbReference>
<evidence type="ECO:0000256" key="2">
    <source>
        <dbReference type="ARBA" id="ARBA00022759"/>
    </source>
</evidence>
<dbReference type="EMBL" id="PFUC01000064">
    <property type="protein sequence ID" value="PJB47608.1"/>
    <property type="molecule type" value="Genomic_DNA"/>
</dbReference>
<name>A0A2M8BUQ7_9BACT</name>
<organism evidence="5 6">
    <name type="scientific">Candidatus Collierbacteria bacterium CG_4_9_14_3_um_filter_43_16</name>
    <dbReference type="NCBI Taxonomy" id="1974532"/>
    <lineage>
        <taxon>Bacteria</taxon>
        <taxon>Candidatus Collieribacteriota</taxon>
    </lineage>
</organism>
<gene>
    <name evidence="5" type="ORF">CO104_03215</name>
</gene>
<evidence type="ECO:0000313" key="6">
    <source>
        <dbReference type="Proteomes" id="UP000231196"/>
    </source>
</evidence>
<reference evidence="6" key="1">
    <citation type="submission" date="2017-09" db="EMBL/GenBank/DDBJ databases">
        <title>Depth-based differentiation of microbial function through sediment-hosted aquifers and enrichment of novel symbionts in the deep terrestrial subsurface.</title>
        <authorList>
            <person name="Probst A.J."/>
            <person name="Ladd B."/>
            <person name="Jarett J.K."/>
            <person name="Geller-Mcgrath D.E."/>
            <person name="Sieber C.M.K."/>
            <person name="Emerson J.B."/>
            <person name="Anantharaman K."/>
            <person name="Thomas B.C."/>
            <person name="Malmstrom R."/>
            <person name="Stieglmeier M."/>
            <person name="Klingl A."/>
            <person name="Woyke T."/>
            <person name="Ryan C.M."/>
            <person name="Banfield J.F."/>
        </authorList>
    </citation>
    <scope>NUCLEOTIDE SEQUENCE [LARGE SCALE GENOMIC DNA]</scope>
</reference>
<dbReference type="GO" id="GO:0016787">
    <property type="term" value="F:hydrolase activity"/>
    <property type="evidence" value="ECO:0007669"/>
    <property type="project" value="UniProtKB-KW"/>
</dbReference>
<dbReference type="InterPro" id="IPR035437">
    <property type="entry name" value="SNase_OB-fold_sf"/>
</dbReference>
<proteinExistence type="predicted"/>